<organism evidence="1 2">
    <name type="scientific">Halorubellus litoreus</name>
    <dbReference type="NCBI Taxonomy" id="755308"/>
    <lineage>
        <taxon>Archaea</taxon>
        <taxon>Methanobacteriati</taxon>
        <taxon>Methanobacteriota</taxon>
        <taxon>Stenosarchaea group</taxon>
        <taxon>Halobacteria</taxon>
        <taxon>Halobacteriales</taxon>
        <taxon>Halorubellaceae</taxon>
        <taxon>Halorubellus</taxon>
    </lineage>
</organism>
<dbReference type="Pfam" id="PF23425">
    <property type="entry name" value="DUF7113"/>
    <property type="match status" value="1"/>
</dbReference>
<sequence length="111" mass="12252">MLLVRGAAGGTELTGTVYERGERAPQFQGAPDEDAPYVWVCDEFYEVESGGSIQEVDGREVHVAFDSPMPRGFDTRDQAVEAAREHVRTQFARIGVDPEDVEVSVEKVEHA</sequence>
<keyword evidence="2" id="KW-1185">Reference proteome</keyword>
<evidence type="ECO:0000313" key="2">
    <source>
        <dbReference type="Proteomes" id="UP001596395"/>
    </source>
</evidence>
<dbReference type="RefSeq" id="WP_336352408.1">
    <property type="nucleotide sequence ID" value="NZ_JAZAQL010000006.1"/>
</dbReference>
<dbReference type="InterPro" id="IPR055537">
    <property type="entry name" value="DUF7113"/>
</dbReference>
<reference evidence="1 2" key="1">
    <citation type="journal article" date="2019" name="Int. J. Syst. Evol. Microbiol.">
        <title>The Global Catalogue of Microorganisms (GCM) 10K type strain sequencing project: providing services to taxonomists for standard genome sequencing and annotation.</title>
        <authorList>
            <consortium name="The Broad Institute Genomics Platform"/>
            <consortium name="The Broad Institute Genome Sequencing Center for Infectious Disease"/>
            <person name="Wu L."/>
            <person name="Ma J."/>
        </authorList>
    </citation>
    <scope>NUCLEOTIDE SEQUENCE [LARGE SCALE GENOMIC DNA]</scope>
    <source>
        <strain evidence="1 2">GX26</strain>
    </source>
</reference>
<name>A0ABD5VMP2_9EURY</name>
<protein>
    <submittedName>
        <fullName evidence="1">Uncharacterized protein</fullName>
    </submittedName>
</protein>
<dbReference type="AlphaFoldDB" id="A0ABD5VMP2"/>
<comment type="caution">
    <text evidence="1">The sequence shown here is derived from an EMBL/GenBank/DDBJ whole genome shotgun (WGS) entry which is preliminary data.</text>
</comment>
<evidence type="ECO:0000313" key="1">
    <source>
        <dbReference type="EMBL" id="MFC6955490.1"/>
    </source>
</evidence>
<proteinExistence type="predicted"/>
<accession>A0ABD5VMP2</accession>
<dbReference type="Proteomes" id="UP001596395">
    <property type="component" value="Unassembled WGS sequence"/>
</dbReference>
<gene>
    <name evidence="1" type="ORF">ACFQGB_21730</name>
</gene>
<dbReference type="EMBL" id="JBHSXN010000006">
    <property type="protein sequence ID" value="MFC6955490.1"/>
    <property type="molecule type" value="Genomic_DNA"/>
</dbReference>